<dbReference type="Proteomes" id="UP001164539">
    <property type="component" value="Chromosome 3"/>
</dbReference>
<evidence type="ECO:0000313" key="2">
    <source>
        <dbReference type="Proteomes" id="UP001164539"/>
    </source>
</evidence>
<evidence type="ECO:0000313" key="1">
    <source>
        <dbReference type="EMBL" id="KAJ4722432.1"/>
    </source>
</evidence>
<proteinExistence type="predicted"/>
<name>A0ACC1YGS7_MELAZ</name>
<sequence length="899" mass="102934">MGYCPGSEIFQKVMEKFCARPKTKAKGIVDESKTKIRGTVVLMKKNVLDFNDIKASCFDRVHELLGRGVSVQLISAVHADPANGFRGRLGKAAYLENWITKITPFTAQETVFTITFDWDESMGVPGAFIIRNYHHSQFYLKTVTLEDAPGCGRIHFVCNSWVYPTHRYKYDRVFFSNKTYLPCQTPAPLRKYIEEELENLRGNGKDELKEWDRVYAYAYYNDLGNPDKGPEYARPVLGGSKEYPYPRRGKTGRKPTKKDPNSESRLPLLSLDIYVPRDERFGHLKFSDFLAYALKSLVQVLLPEIKSLCDKTINEFDSFEDVLNLYEGGIKLPNGPTVSKIRDHIPWEMLKELVRNDGERLLKFPMPDVIKEDKSAWRTDEEFGREMLAGVNPVVISRLLEFPPTSNLDPKVYGNQNSSITRADMEMHMNGLTVDKALENKRLFILDHHDALMPYLRRINSTATKTYASRTLLLLQDDGTLKPLAIELSLPHSQGDHHGAVSKVFTPAETGVEGSVWQLAKAYAAVNDSGYHQLISHWLFTHAAIEPFVIATNRHLSVVHPIYKLLHPHFRDTMNINALARQILINAGGVLEHTVFPGKYALEMSASIYKNWIFTEQALPADLLKRGVAELDTSQPHGLRLLIEDYPYAVDGLEIWSAIETWVKEYCSFYYPRDDWIQDDNELQSWWEELRNVGHGDKKDEPWWPEMQTQAELEQTCTIIIWIASAFHAAVNFGQYPYAGYLPNRPTISRRFMPEPGTPEYAELENNPNLAFLKTITAQLQTLLGVSLIEILSRHSTDEIYLGQRDTPEWTSDDEPLASFERFRQRLVEIENQIIEMNNDKRWKNRVGPVKVPYTLLYPNTSDYSRVGGLTCKGDSQQYINLNVSIRTLKGYSSAFLFN</sequence>
<reference evidence="1 2" key="1">
    <citation type="journal article" date="2023" name="Science">
        <title>Complex scaffold remodeling in plant triterpene biosynthesis.</title>
        <authorList>
            <person name="De La Pena R."/>
            <person name="Hodgson H."/>
            <person name="Liu J.C."/>
            <person name="Stephenson M.J."/>
            <person name="Martin A.C."/>
            <person name="Owen C."/>
            <person name="Harkess A."/>
            <person name="Leebens-Mack J."/>
            <person name="Jimenez L.E."/>
            <person name="Osbourn A."/>
            <person name="Sattely E.S."/>
        </authorList>
    </citation>
    <scope>NUCLEOTIDE SEQUENCE [LARGE SCALE GENOMIC DNA]</scope>
    <source>
        <strain evidence="2">cv. JPN11</strain>
        <tissue evidence="1">Leaf</tissue>
    </source>
</reference>
<gene>
    <name evidence="1" type="ORF">OWV82_005933</name>
</gene>
<keyword evidence="2" id="KW-1185">Reference proteome</keyword>
<comment type="caution">
    <text evidence="1">The sequence shown here is derived from an EMBL/GenBank/DDBJ whole genome shotgun (WGS) entry which is preliminary data.</text>
</comment>
<accession>A0ACC1YGS7</accession>
<organism evidence="1 2">
    <name type="scientific">Melia azedarach</name>
    <name type="common">Chinaberry tree</name>
    <dbReference type="NCBI Taxonomy" id="155640"/>
    <lineage>
        <taxon>Eukaryota</taxon>
        <taxon>Viridiplantae</taxon>
        <taxon>Streptophyta</taxon>
        <taxon>Embryophyta</taxon>
        <taxon>Tracheophyta</taxon>
        <taxon>Spermatophyta</taxon>
        <taxon>Magnoliopsida</taxon>
        <taxon>eudicotyledons</taxon>
        <taxon>Gunneridae</taxon>
        <taxon>Pentapetalae</taxon>
        <taxon>rosids</taxon>
        <taxon>malvids</taxon>
        <taxon>Sapindales</taxon>
        <taxon>Meliaceae</taxon>
        <taxon>Melia</taxon>
    </lineage>
</organism>
<protein>
    <submittedName>
        <fullName evidence="1">Lipoxygenase</fullName>
    </submittedName>
</protein>
<dbReference type="EMBL" id="CM051396">
    <property type="protein sequence ID" value="KAJ4722432.1"/>
    <property type="molecule type" value="Genomic_DNA"/>
</dbReference>